<organism evidence="1 2">
    <name type="scientific">Pseudomassariella vexata</name>
    <dbReference type="NCBI Taxonomy" id="1141098"/>
    <lineage>
        <taxon>Eukaryota</taxon>
        <taxon>Fungi</taxon>
        <taxon>Dikarya</taxon>
        <taxon>Ascomycota</taxon>
        <taxon>Pezizomycotina</taxon>
        <taxon>Sordariomycetes</taxon>
        <taxon>Xylariomycetidae</taxon>
        <taxon>Amphisphaeriales</taxon>
        <taxon>Pseudomassariaceae</taxon>
        <taxon>Pseudomassariella</taxon>
    </lineage>
</organism>
<comment type="caution">
    <text evidence="1">The sequence shown here is derived from an EMBL/GenBank/DDBJ whole genome shotgun (WGS) entry which is preliminary data.</text>
</comment>
<protein>
    <submittedName>
        <fullName evidence="1">Uncharacterized protein</fullName>
    </submittedName>
</protein>
<dbReference type="RefSeq" id="XP_040718500.1">
    <property type="nucleotide sequence ID" value="XM_040862880.1"/>
</dbReference>
<evidence type="ECO:0000313" key="2">
    <source>
        <dbReference type="Proteomes" id="UP000193689"/>
    </source>
</evidence>
<gene>
    <name evidence="1" type="ORF">BCR38DRAFT_471830</name>
</gene>
<dbReference type="STRING" id="1141098.A0A1Y2E9G5"/>
<dbReference type="AlphaFoldDB" id="A0A1Y2E9G5"/>
<dbReference type="GeneID" id="63779092"/>
<proteinExistence type="predicted"/>
<reference evidence="1 2" key="1">
    <citation type="submission" date="2016-07" db="EMBL/GenBank/DDBJ databases">
        <title>Pervasive Adenine N6-methylation of Active Genes in Fungi.</title>
        <authorList>
            <consortium name="DOE Joint Genome Institute"/>
            <person name="Mondo S.J."/>
            <person name="Dannebaum R.O."/>
            <person name="Kuo R.C."/>
            <person name="Labutti K."/>
            <person name="Haridas S."/>
            <person name="Kuo A."/>
            <person name="Salamov A."/>
            <person name="Ahrendt S.R."/>
            <person name="Lipzen A."/>
            <person name="Sullivan W."/>
            <person name="Andreopoulos W.B."/>
            <person name="Clum A."/>
            <person name="Lindquist E."/>
            <person name="Daum C."/>
            <person name="Ramamoorthy G.K."/>
            <person name="Gryganskyi A."/>
            <person name="Culley D."/>
            <person name="Magnuson J.K."/>
            <person name="James T.Y."/>
            <person name="O'Malley M.A."/>
            <person name="Stajich J.E."/>
            <person name="Spatafora J.W."/>
            <person name="Visel A."/>
            <person name="Grigoriev I.V."/>
        </authorList>
    </citation>
    <scope>NUCLEOTIDE SEQUENCE [LARGE SCALE GENOMIC DNA]</scope>
    <source>
        <strain evidence="1 2">CBS 129021</strain>
    </source>
</reference>
<dbReference type="EMBL" id="MCFJ01000003">
    <property type="protein sequence ID" value="ORY68213.1"/>
    <property type="molecule type" value="Genomic_DNA"/>
</dbReference>
<sequence>MSGFAGGWNPASGWDAGGPPPVAGAGQAVNGGVYGYGGGYGYPMPTFGTGAIDYGTYNLAGMMPGTNMMPQQSYGVPGPPNGQGPVYTMNANGYSPAMPVFPGQPRNLQPHPVVNPDVPALNLQNSTGGAGCEPGYNYYFPAEHTKLHVLKSREPPWRLPPSMSLAFCAYHVPVNTTLGDLMKGFGATNPTPRKNRITEVVQGGNGKWYKGITFCADDKDNMKNTLKELGWDRSRTGRTGVGEKPVVWLWVTKD</sequence>
<evidence type="ECO:0000313" key="1">
    <source>
        <dbReference type="EMBL" id="ORY68213.1"/>
    </source>
</evidence>
<dbReference type="InParanoid" id="A0A1Y2E9G5"/>
<accession>A0A1Y2E9G5</accession>
<keyword evidence="2" id="KW-1185">Reference proteome</keyword>
<dbReference type="Proteomes" id="UP000193689">
    <property type="component" value="Unassembled WGS sequence"/>
</dbReference>
<name>A0A1Y2E9G5_9PEZI</name>
<dbReference type="OrthoDB" id="10057496at2759"/>